<evidence type="ECO:0000256" key="3">
    <source>
        <dbReference type="ARBA" id="ARBA00023163"/>
    </source>
</evidence>
<name>A0A084EFA2_SPHYA</name>
<dbReference type="AlphaFoldDB" id="A0A084EFA2"/>
<evidence type="ECO:0000256" key="1">
    <source>
        <dbReference type="ARBA" id="ARBA00023015"/>
    </source>
</evidence>
<dbReference type="PANTHER" id="PTHR43132:SF6">
    <property type="entry name" value="HTH-TYPE TRANSCRIPTIONAL REPRESSOR CZRA"/>
    <property type="match status" value="1"/>
</dbReference>
<evidence type="ECO:0000256" key="4">
    <source>
        <dbReference type="SAM" id="MobiDB-lite"/>
    </source>
</evidence>
<dbReference type="InterPro" id="IPR011991">
    <property type="entry name" value="ArsR-like_HTH"/>
</dbReference>
<comment type="caution">
    <text evidence="6">The sequence shown here is derived from an EMBL/GenBank/DDBJ whole genome shotgun (WGS) entry which is preliminary data.</text>
</comment>
<sequence length="125" mass="13958">MHATKSEIEMSDVHEHTGPDVGDAHLRLSSHEMTILAETFRLLGDPTRLRILLFCLNVPKAVGDIAESLGLSQTLVSHHLRLLRGARLVRGERQSRQVFYQVADAHVSDMLIDMASHIGEDHSED</sequence>
<dbReference type="InterPro" id="IPR036390">
    <property type="entry name" value="WH_DNA-bd_sf"/>
</dbReference>
<dbReference type="PATRIC" id="fig|13690.10.peg.4183"/>
<protein>
    <recommendedName>
        <fullName evidence="5">HTH arsR-type domain-containing protein</fullName>
    </recommendedName>
</protein>
<dbReference type="InterPro" id="IPR036388">
    <property type="entry name" value="WH-like_DNA-bd_sf"/>
</dbReference>
<dbReference type="eggNOG" id="COG0640">
    <property type="taxonomic scope" value="Bacteria"/>
</dbReference>
<gene>
    <name evidence="6" type="ORF">CP98_04072</name>
</gene>
<dbReference type="SUPFAM" id="SSF46785">
    <property type="entry name" value="Winged helix' DNA-binding domain"/>
    <property type="match status" value="1"/>
</dbReference>
<evidence type="ECO:0000313" key="6">
    <source>
        <dbReference type="EMBL" id="KEZ16644.1"/>
    </source>
</evidence>
<organism evidence="6 7">
    <name type="scientific">Sphingobium yanoikuyae</name>
    <name type="common">Sphingomonas yanoikuyae</name>
    <dbReference type="NCBI Taxonomy" id="13690"/>
    <lineage>
        <taxon>Bacteria</taxon>
        <taxon>Pseudomonadati</taxon>
        <taxon>Pseudomonadota</taxon>
        <taxon>Alphaproteobacteria</taxon>
        <taxon>Sphingomonadales</taxon>
        <taxon>Sphingomonadaceae</taxon>
        <taxon>Sphingobium</taxon>
    </lineage>
</organism>
<feature type="domain" description="HTH arsR-type" evidence="5">
    <location>
        <begin position="28"/>
        <end position="122"/>
    </location>
</feature>
<feature type="region of interest" description="Disordered" evidence="4">
    <location>
        <begin position="1"/>
        <end position="24"/>
    </location>
</feature>
<keyword evidence="1" id="KW-0805">Transcription regulation</keyword>
<keyword evidence="3" id="KW-0804">Transcription</keyword>
<dbReference type="InterPro" id="IPR001845">
    <property type="entry name" value="HTH_ArsR_DNA-bd_dom"/>
</dbReference>
<dbReference type="Proteomes" id="UP000028534">
    <property type="component" value="Unassembled WGS sequence"/>
</dbReference>
<evidence type="ECO:0000256" key="2">
    <source>
        <dbReference type="ARBA" id="ARBA00023125"/>
    </source>
</evidence>
<dbReference type="PANTHER" id="PTHR43132">
    <property type="entry name" value="ARSENICAL RESISTANCE OPERON REPRESSOR ARSR-RELATED"/>
    <property type="match status" value="1"/>
</dbReference>
<keyword evidence="2" id="KW-0238">DNA-binding</keyword>
<evidence type="ECO:0000259" key="5">
    <source>
        <dbReference type="PROSITE" id="PS50987"/>
    </source>
</evidence>
<proteinExistence type="predicted"/>
<dbReference type="Pfam" id="PF01022">
    <property type="entry name" value="HTH_5"/>
    <property type="match status" value="1"/>
</dbReference>
<dbReference type="PROSITE" id="PS50987">
    <property type="entry name" value="HTH_ARSR_2"/>
    <property type="match status" value="1"/>
</dbReference>
<dbReference type="CDD" id="cd00090">
    <property type="entry name" value="HTH_ARSR"/>
    <property type="match status" value="1"/>
</dbReference>
<dbReference type="GO" id="GO:0003677">
    <property type="term" value="F:DNA binding"/>
    <property type="evidence" value="ECO:0007669"/>
    <property type="project" value="UniProtKB-KW"/>
</dbReference>
<accession>A0A084EFA2</accession>
<evidence type="ECO:0000313" key="7">
    <source>
        <dbReference type="Proteomes" id="UP000028534"/>
    </source>
</evidence>
<dbReference type="SMART" id="SM00418">
    <property type="entry name" value="HTH_ARSR"/>
    <property type="match status" value="1"/>
</dbReference>
<dbReference type="InterPro" id="IPR051011">
    <property type="entry name" value="Metal_resp_trans_reg"/>
</dbReference>
<reference evidence="6 7" key="1">
    <citation type="submission" date="2014-03" db="EMBL/GenBank/DDBJ databases">
        <title>Genome sequence of Sphingobium yanoikuyae B1.</title>
        <authorList>
            <person name="Gan H.M."/>
            <person name="Gan H.Y."/>
            <person name="Savka M.A."/>
        </authorList>
    </citation>
    <scope>NUCLEOTIDE SEQUENCE [LARGE SCALE GENOMIC DNA]</scope>
    <source>
        <strain evidence="6 7">B1</strain>
    </source>
</reference>
<dbReference type="NCBIfam" id="NF033788">
    <property type="entry name" value="HTH_metalloreg"/>
    <property type="match status" value="1"/>
</dbReference>
<dbReference type="PRINTS" id="PR00778">
    <property type="entry name" value="HTHARSR"/>
</dbReference>
<dbReference type="GO" id="GO:0003700">
    <property type="term" value="F:DNA-binding transcription factor activity"/>
    <property type="evidence" value="ECO:0007669"/>
    <property type="project" value="InterPro"/>
</dbReference>
<dbReference type="Gene3D" id="1.10.10.10">
    <property type="entry name" value="Winged helix-like DNA-binding domain superfamily/Winged helix DNA-binding domain"/>
    <property type="match status" value="1"/>
</dbReference>
<dbReference type="EMBL" id="JGVR01000030">
    <property type="protein sequence ID" value="KEZ16644.1"/>
    <property type="molecule type" value="Genomic_DNA"/>
</dbReference>